<evidence type="ECO:0000313" key="2">
    <source>
        <dbReference type="EMBL" id="KRK11988.1"/>
    </source>
</evidence>
<reference evidence="2 3" key="1">
    <citation type="journal article" date="2015" name="Genome Announc.">
        <title>Expanding the biotechnology potential of lactobacilli through comparative genomics of 213 strains and associated genera.</title>
        <authorList>
            <person name="Sun Z."/>
            <person name="Harris H.M."/>
            <person name="McCann A."/>
            <person name="Guo C."/>
            <person name="Argimon S."/>
            <person name="Zhang W."/>
            <person name="Yang X."/>
            <person name="Jeffery I.B."/>
            <person name="Cooney J.C."/>
            <person name="Kagawa T.F."/>
            <person name="Liu W."/>
            <person name="Song Y."/>
            <person name="Salvetti E."/>
            <person name="Wrobel A."/>
            <person name="Rasinkangas P."/>
            <person name="Parkhill J."/>
            <person name="Rea M.C."/>
            <person name="O'Sullivan O."/>
            <person name="Ritari J."/>
            <person name="Douillard F.P."/>
            <person name="Paul Ross R."/>
            <person name="Yang R."/>
            <person name="Briner A.E."/>
            <person name="Felis G.E."/>
            <person name="de Vos W.M."/>
            <person name="Barrangou R."/>
            <person name="Klaenhammer T.R."/>
            <person name="Caufield P.W."/>
            <person name="Cui Y."/>
            <person name="Zhang H."/>
            <person name="O'Toole P.W."/>
        </authorList>
    </citation>
    <scope>NUCLEOTIDE SEQUENCE [LARGE SCALE GENOMIC DNA]</scope>
    <source>
        <strain evidence="2 3">DSM 20178</strain>
    </source>
</reference>
<proteinExistence type="predicted"/>
<name>A0A0R1EYB5_LACZE</name>
<dbReference type="Proteomes" id="UP000051984">
    <property type="component" value="Unassembled WGS sequence"/>
</dbReference>
<feature type="transmembrane region" description="Helical" evidence="1">
    <location>
        <begin position="26"/>
        <end position="46"/>
    </location>
</feature>
<evidence type="ECO:0008006" key="4">
    <source>
        <dbReference type="Google" id="ProtNLM"/>
    </source>
</evidence>
<dbReference type="PATRIC" id="fig|1423816.3.peg.792"/>
<sequence>MKSSNLNTLGVSDKFQDLTDKDMKTVVGGIGPALAVALFALGYTIGKDIANRK</sequence>
<evidence type="ECO:0000313" key="3">
    <source>
        <dbReference type="Proteomes" id="UP000051984"/>
    </source>
</evidence>
<dbReference type="AlphaFoldDB" id="A0A0R1EYB5"/>
<keyword evidence="1" id="KW-0472">Membrane</keyword>
<dbReference type="RefSeq" id="WP_155807536.1">
    <property type="nucleotide sequence ID" value="NZ_AZCT01000012.1"/>
</dbReference>
<evidence type="ECO:0000256" key="1">
    <source>
        <dbReference type="SAM" id="Phobius"/>
    </source>
</evidence>
<protein>
    <recommendedName>
        <fullName evidence="4">Class IIb bacteriocin, lactobin A/cerein 7B family</fullName>
    </recommendedName>
</protein>
<gene>
    <name evidence="2" type="ORF">FD51_GL000778</name>
</gene>
<keyword evidence="1" id="KW-1133">Transmembrane helix</keyword>
<keyword evidence="1" id="KW-0812">Transmembrane</keyword>
<accession>A0A0R1EYB5</accession>
<dbReference type="EMBL" id="AZCT01000012">
    <property type="protein sequence ID" value="KRK11988.1"/>
    <property type="molecule type" value="Genomic_DNA"/>
</dbReference>
<organism evidence="2 3">
    <name type="scientific">Lacticaseibacillus zeae DSM 20178 = KCTC 3804</name>
    <dbReference type="NCBI Taxonomy" id="1423816"/>
    <lineage>
        <taxon>Bacteria</taxon>
        <taxon>Bacillati</taxon>
        <taxon>Bacillota</taxon>
        <taxon>Bacilli</taxon>
        <taxon>Lactobacillales</taxon>
        <taxon>Lactobacillaceae</taxon>
        <taxon>Lacticaseibacillus</taxon>
    </lineage>
</organism>
<comment type="caution">
    <text evidence="2">The sequence shown here is derived from an EMBL/GenBank/DDBJ whole genome shotgun (WGS) entry which is preliminary data.</text>
</comment>